<dbReference type="EMBL" id="LWBO01000005">
    <property type="protein sequence ID" value="OQP51647.1"/>
    <property type="molecule type" value="Genomic_DNA"/>
</dbReference>
<keyword evidence="2" id="KW-1185">Reference proteome</keyword>
<proteinExistence type="predicted"/>
<comment type="caution">
    <text evidence="1">The sequence shown here is derived from an EMBL/GenBank/DDBJ whole genome shotgun (WGS) entry which is preliminary data.</text>
</comment>
<evidence type="ECO:0000313" key="1">
    <source>
        <dbReference type="EMBL" id="OQP51647.1"/>
    </source>
</evidence>
<protein>
    <recommendedName>
        <fullName evidence="3">Phage protein</fullName>
    </recommendedName>
</protein>
<name>A0ABX3P0T0_9BACT</name>
<dbReference type="Pfam" id="PF20475">
    <property type="entry name" value="DUF6717"/>
    <property type="match status" value="1"/>
</dbReference>
<gene>
    <name evidence="1" type="ORF">A4D02_26415</name>
</gene>
<dbReference type="Proteomes" id="UP000192277">
    <property type="component" value="Unassembled WGS sequence"/>
</dbReference>
<dbReference type="InterPro" id="IPR046562">
    <property type="entry name" value="DUF6717"/>
</dbReference>
<evidence type="ECO:0008006" key="3">
    <source>
        <dbReference type="Google" id="ProtNLM"/>
    </source>
</evidence>
<evidence type="ECO:0000313" key="2">
    <source>
        <dbReference type="Proteomes" id="UP000192277"/>
    </source>
</evidence>
<sequence>MMETYMFVKTGDDWFIDLPEYIEQGGAAGDLQMVDGADTMLDLIAERGTSVVLNISEEPFEGADVLVLTEKCDPSIGGGYYLMEKYNGKAVNQRMWLCQVTEFVFGKLPERIFVKQEDIDASE</sequence>
<accession>A0ABX3P0T0</accession>
<reference evidence="1 2" key="1">
    <citation type="submission" date="2016-04" db="EMBL/GenBank/DDBJ databases">
        <authorList>
            <person name="Chen L."/>
            <person name="Zhuang W."/>
            <person name="Wang G."/>
        </authorList>
    </citation>
    <scope>NUCLEOTIDE SEQUENCE [LARGE SCALE GENOMIC DNA]</scope>
    <source>
        <strain evidence="2">GR20</strain>
    </source>
</reference>
<organism evidence="1 2">
    <name type="scientific">Niastella koreensis</name>
    <dbReference type="NCBI Taxonomy" id="354356"/>
    <lineage>
        <taxon>Bacteria</taxon>
        <taxon>Pseudomonadati</taxon>
        <taxon>Bacteroidota</taxon>
        <taxon>Chitinophagia</taxon>
        <taxon>Chitinophagales</taxon>
        <taxon>Chitinophagaceae</taxon>
        <taxon>Niastella</taxon>
    </lineage>
</organism>